<reference evidence="2" key="1">
    <citation type="submission" date="2021-12" db="EMBL/GenBank/DDBJ databases">
        <title>Enterovibrio ZSDZ35 sp. nov. and Enterovibrio ZSDZ42 sp. nov., isolated from coastal seawater in Qingdao.</title>
        <authorList>
            <person name="Zhang P."/>
        </authorList>
    </citation>
    <scope>NUCLEOTIDE SEQUENCE</scope>
    <source>
        <strain evidence="2">ZSDZ42</strain>
    </source>
</reference>
<dbReference type="InterPro" id="IPR026634">
    <property type="entry name" value="TPST-like"/>
</dbReference>
<evidence type="ECO:0000313" key="3">
    <source>
        <dbReference type="Proteomes" id="UP001149400"/>
    </source>
</evidence>
<protein>
    <submittedName>
        <fullName evidence="2">Sulfotransferase</fullName>
    </submittedName>
</protein>
<dbReference type="Proteomes" id="UP001149400">
    <property type="component" value="Unassembled WGS sequence"/>
</dbReference>
<dbReference type="RefSeq" id="WP_274162667.1">
    <property type="nucleotide sequence ID" value="NZ_JAJUBC010000001.1"/>
</dbReference>
<evidence type="ECO:0000256" key="1">
    <source>
        <dbReference type="ARBA" id="ARBA00022679"/>
    </source>
</evidence>
<dbReference type="SUPFAM" id="SSF52540">
    <property type="entry name" value="P-loop containing nucleoside triphosphate hydrolases"/>
    <property type="match status" value="1"/>
</dbReference>
<gene>
    <name evidence="2" type="ORF">LRP50_01065</name>
</gene>
<name>A0ABT5QUN2_9GAMM</name>
<dbReference type="PANTHER" id="PTHR12788:SF10">
    <property type="entry name" value="PROTEIN-TYROSINE SULFOTRANSFERASE"/>
    <property type="match status" value="1"/>
</dbReference>
<keyword evidence="1" id="KW-0808">Transferase</keyword>
<dbReference type="PANTHER" id="PTHR12788">
    <property type="entry name" value="PROTEIN-TYROSINE SULFOTRANSFERASE 2"/>
    <property type="match status" value="1"/>
</dbReference>
<evidence type="ECO:0000313" key="2">
    <source>
        <dbReference type="EMBL" id="MDD1791719.1"/>
    </source>
</evidence>
<sequence length="264" mass="30930">MRNTPIIVTGFYRSGTTLLRRLLDAHSRIYCGPQIKFFSNVFGDSFDDPLASNRLFRTLEDQGLATQEFLPFWGEALLKTYDLLCKKYQKQRWADKNPDSIRYLPQWDDLLGRDCYDIVYIQRHPVDTLASLAEIEFKYSVPESFDAKMEWYMTDLKTIIERLQNGSNIHVIRYEDLVFDPKANLTRLMHSIGESFEDCMLNGWQSSERRRGIEDPMIDTRKIIDADSVGRGYDMLYEEVIDEIEERVLPLCNTLLDCASLRTY</sequence>
<organism evidence="2 3">
    <name type="scientific">Enterovibrio gelatinilyticus</name>
    <dbReference type="NCBI Taxonomy" id="2899819"/>
    <lineage>
        <taxon>Bacteria</taxon>
        <taxon>Pseudomonadati</taxon>
        <taxon>Pseudomonadota</taxon>
        <taxon>Gammaproteobacteria</taxon>
        <taxon>Vibrionales</taxon>
        <taxon>Vibrionaceae</taxon>
        <taxon>Enterovibrio</taxon>
    </lineage>
</organism>
<proteinExistence type="predicted"/>
<dbReference type="EMBL" id="JAJUBC010000001">
    <property type="protein sequence ID" value="MDD1791719.1"/>
    <property type="molecule type" value="Genomic_DNA"/>
</dbReference>
<accession>A0ABT5QUN2</accession>
<dbReference type="Pfam" id="PF13469">
    <property type="entry name" value="Sulfotransfer_3"/>
    <property type="match status" value="1"/>
</dbReference>
<comment type="caution">
    <text evidence="2">The sequence shown here is derived from an EMBL/GenBank/DDBJ whole genome shotgun (WGS) entry which is preliminary data.</text>
</comment>
<dbReference type="Gene3D" id="3.40.50.300">
    <property type="entry name" value="P-loop containing nucleotide triphosphate hydrolases"/>
    <property type="match status" value="1"/>
</dbReference>
<keyword evidence="3" id="KW-1185">Reference proteome</keyword>
<dbReference type="InterPro" id="IPR027417">
    <property type="entry name" value="P-loop_NTPase"/>
</dbReference>